<name>A0A7C3CSF4_9BACT</name>
<sequence length="94" mass="11116">MVALALMRNLRPEERLRFWRKKSGPEVDFVLLTSGEYLPLEVKFRGHSERLSGLKSFIKRYHPSQAVVISRDRWEEKTLHGTRVYFLPLVLFEG</sequence>
<dbReference type="PANTHER" id="PTHR43566">
    <property type="entry name" value="CONSERVED PROTEIN"/>
    <property type="match status" value="1"/>
</dbReference>
<protein>
    <submittedName>
        <fullName evidence="2">DUF4143 domain-containing protein</fullName>
    </submittedName>
</protein>
<reference evidence="2" key="1">
    <citation type="journal article" date="2020" name="mSystems">
        <title>Genome- and Community-Level Interaction Insights into Carbon Utilization and Element Cycling Functions of Hydrothermarchaeota in Hydrothermal Sediment.</title>
        <authorList>
            <person name="Zhou Z."/>
            <person name="Liu Y."/>
            <person name="Xu W."/>
            <person name="Pan J."/>
            <person name="Luo Z.H."/>
            <person name="Li M."/>
        </authorList>
    </citation>
    <scope>NUCLEOTIDE SEQUENCE [LARGE SCALE GENOMIC DNA]</scope>
    <source>
        <strain evidence="2">HyVt-483</strain>
    </source>
</reference>
<dbReference type="AlphaFoldDB" id="A0A7C3CSF4"/>
<dbReference type="Pfam" id="PF13635">
    <property type="entry name" value="DUF4143"/>
    <property type="match status" value="1"/>
</dbReference>
<gene>
    <name evidence="2" type="ORF">ENJ40_02080</name>
</gene>
<accession>A0A7C3CSF4</accession>
<proteinExistence type="predicted"/>
<evidence type="ECO:0000259" key="1">
    <source>
        <dbReference type="Pfam" id="PF13635"/>
    </source>
</evidence>
<comment type="caution">
    <text evidence="2">The sequence shown here is derived from an EMBL/GenBank/DDBJ whole genome shotgun (WGS) entry which is preliminary data.</text>
</comment>
<feature type="domain" description="DUF4143" evidence="1">
    <location>
        <begin position="1"/>
        <end position="44"/>
    </location>
</feature>
<dbReference type="Proteomes" id="UP000886043">
    <property type="component" value="Unassembled WGS sequence"/>
</dbReference>
<dbReference type="PANTHER" id="PTHR43566:SF1">
    <property type="entry name" value="AAA+ ATPASE DOMAIN-CONTAINING PROTEIN"/>
    <property type="match status" value="1"/>
</dbReference>
<organism evidence="2">
    <name type="scientific">Thermosulfurimonas dismutans</name>
    <dbReference type="NCBI Taxonomy" id="999894"/>
    <lineage>
        <taxon>Bacteria</taxon>
        <taxon>Pseudomonadati</taxon>
        <taxon>Thermodesulfobacteriota</taxon>
        <taxon>Thermodesulfobacteria</taxon>
        <taxon>Thermodesulfobacteriales</taxon>
        <taxon>Thermodesulfobacteriaceae</taxon>
        <taxon>Thermosulfurimonas</taxon>
    </lineage>
</organism>
<dbReference type="InterPro" id="IPR025420">
    <property type="entry name" value="DUF4143"/>
</dbReference>
<evidence type="ECO:0000313" key="2">
    <source>
        <dbReference type="EMBL" id="HFC97233.1"/>
    </source>
</evidence>
<dbReference type="EMBL" id="DRMH01000020">
    <property type="protein sequence ID" value="HFC97233.1"/>
    <property type="molecule type" value="Genomic_DNA"/>
</dbReference>